<gene>
    <name evidence="1" type="ORF">SAMN05216438_1293</name>
</gene>
<dbReference type="RefSeq" id="WP_074752052.1">
    <property type="nucleotide sequence ID" value="NZ_FOTJ01000029.1"/>
</dbReference>
<evidence type="ECO:0000313" key="1">
    <source>
        <dbReference type="EMBL" id="SFL61122.1"/>
    </source>
</evidence>
<organism evidence="1 2">
    <name type="scientific">Lactococcus garvieae</name>
    <dbReference type="NCBI Taxonomy" id="1363"/>
    <lineage>
        <taxon>Bacteria</taxon>
        <taxon>Bacillati</taxon>
        <taxon>Bacillota</taxon>
        <taxon>Bacilli</taxon>
        <taxon>Lactobacillales</taxon>
        <taxon>Streptococcaceae</taxon>
        <taxon>Lactococcus</taxon>
    </lineage>
</organism>
<dbReference type="AlphaFoldDB" id="A0A1I4J3E0"/>
<accession>A0A1I4J3E0</accession>
<dbReference type="EMBL" id="FOTJ01000029">
    <property type="protein sequence ID" value="SFL61122.1"/>
    <property type="molecule type" value="Genomic_DNA"/>
</dbReference>
<reference evidence="1 2" key="1">
    <citation type="submission" date="2016-10" db="EMBL/GenBank/DDBJ databases">
        <authorList>
            <person name="de Groot N.N."/>
        </authorList>
    </citation>
    <scope>NUCLEOTIDE SEQUENCE [LARGE SCALE GENOMIC DNA]</scope>
    <source>
        <strain evidence="1 2">M79</strain>
    </source>
</reference>
<dbReference type="Proteomes" id="UP000181969">
    <property type="component" value="Unassembled WGS sequence"/>
</dbReference>
<sequence>MDYIYANLLGKWTCLNDDKDCKIGPNLISPEKWWNENAEMWAPLHRKKANSLQYLPYVHVIFEGKQYRLSPCHLQIVRK</sequence>
<name>A0A1I4J3E0_9LACT</name>
<proteinExistence type="predicted"/>
<evidence type="ECO:0000313" key="2">
    <source>
        <dbReference type="Proteomes" id="UP000181969"/>
    </source>
</evidence>
<protein>
    <submittedName>
        <fullName evidence="1">Uncharacterized protein</fullName>
    </submittedName>
</protein>
<dbReference type="OrthoDB" id="9759736at2"/>